<feature type="transmembrane region" description="Helical" evidence="6">
    <location>
        <begin position="344"/>
        <end position="366"/>
    </location>
</feature>
<evidence type="ECO:0000256" key="5">
    <source>
        <dbReference type="ARBA" id="ARBA00023136"/>
    </source>
</evidence>
<organism evidence="8 9">
    <name type="scientific">Paenibacillus chungangensis</name>
    <dbReference type="NCBI Taxonomy" id="696535"/>
    <lineage>
        <taxon>Bacteria</taxon>
        <taxon>Bacillati</taxon>
        <taxon>Bacillota</taxon>
        <taxon>Bacilli</taxon>
        <taxon>Bacillales</taxon>
        <taxon>Paenibacillaceae</taxon>
        <taxon>Paenibacillus</taxon>
    </lineage>
</organism>
<comment type="similarity">
    <text evidence="6">Belongs to the binding-protein-dependent transport system permease family.</text>
</comment>
<evidence type="ECO:0000256" key="4">
    <source>
        <dbReference type="ARBA" id="ARBA00022989"/>
    </source>
</evidence>
<keyword evidence="5 6" id="KW-0472">Membrane</keyword>
<feature type="transmembrane region" description="Helical" evidence="6">
    <location>
        <begin position="96"/>
        <end position="118"/>
    </location>
</feature>
<protein>
    <submittedName>
        <fullName evidence="8">ABC transporter permease</fullName>
    </submittedName>
</protein>
<evidence type="ECO:0000256" key="2">
    <source>
        <dbReference type="ARBA" id="ARBA00022448"/>
    </source>
</evidence>
<evidence type="ECO:0000256" key="1">
    <source>
        <dbReference type="ARBA" id="ARBA00004141"/>
    </source>
</evidence>
<reference evidence="9" key="1">
    <citation type="journal article" date="2019" name="Int. J. Syst. Evol. Microbiol.">
        <title>The Global Catalogue of Microorganisms (GCM) 10K type strain sequencing project: providing services to taxonomists for standard genome sequencing and annotation.</title>
        <authorList>
            <consortium name="The Broad Institute Genomics Platform"/>
            <consortium name="The Broad Institute Genome Sequencing Center for Infectious Disease"/>
            <person name="Wu L."/>
            <person name="Ma J."/>
        </authorList>
    </citation>
    <scope>NUCLEOTIDE SEQUENCE [LARGE SCALE GENOMIC DNA]</scope>
    <source>
        <strain evidence="9">CCUG 59129</strain>
    </source>
</reference>
<evidence type="ECO:0000313" key="9">
    <source>
        <dbReference type="Proteomes" id="UP001596989"/>
    </source>
</evidence>
<feature type="transmembrane region" description="Helical" evidence="6">
    <location>
        <begin position="378"/>
        <end position="398"/>
    </location>
</feature>
<evidence type="ECO:0000313" key="8">
    <source>
        <dbReference type="EMBL" id="MFD0959284.1"/>
    </source>
</evidence>
<dbReference type="Gene3D" id="1.10.3720.10">
    <property type="entry name" value="MetI-like"/>
    <property type="match status" value="2"/>
</dbReference>
<keyword evidence="9" id="KW-1185">Reference proteome</keyword>
<feature type="transmembrane region" description="Helical" evidence="6">
    <location>
        <begin position="289"/>
        <end position="313"/>
    </location>
</feature>
<evidence type="ECO:0000259" key="7">
    <source>
        <dbReference type="PROSITE" id="PS50928"/>
    </source>
</evidence>
<feature type="transmembrane region" description="Helical" evidence="6">
    <location>
        <begin position="469"/>
        <end position="490"/>
    </location>
</feature>
<feature type="transmembrane region" description="Helical" evidence="6">
    <location>
        <begin position="193"/>
        <end position="214"/>
    </location>
</feature>
<dbReference type="Pfam" id="PF00528">
    <property type="entry name" value="BPD_transp_1"/>
    <property type="match status" value="2"/>
</dbReference>
<feature type="domain" description="ABC transmembrane type-1" evidence="7">
    <location>
        <begin position="59"/>
        <end position="261"/>
    </location>
</feature>
<keyword evidence="4 6" id="KW-1133">Transmembrane helix</keyword>
<feature type="transmembrane region" description="Helical" evidence="6">
    <location>
        <begin position="510"/>
        <end position="528"/>
    </location>
</feature>
<dbReference type="Proteomes" id="UP001596989">
    <property type="component" value="Unassembled WGS sequence"/>
</dbReference>
<dbReference type="InterPro" id="IPR000515">
    <property type="entry name" value="MetI-like"/>
</dbReference>
<dbReference type="PROSITE" id="PS50928">
    <property type="entry name" value="ABC_TM1"/>
    <property type="match status" value="2"/>
</dbReference>
<name>A0ABW3HPA4_9BACL</name>
<feature type="transmembrane region" description="Helical" evidence="6">
    <location>
        <begin position="138"/>
        <end position="159"/>
    </location>
</feature>
<feature type="transmembrane region" description="Helical" evidence="6">
    <location>
        <begin position="404"/>
        <end position="427"/>
    </location>
</feature>
<dbReference type="PANTHER" id="PTHR43496:SF1">
    <property type="entry name" value="POLYGALACTURONAN_RHAMNOGALACTURONAN TRANSPORT SYSTEM PERMEASE PROTEIN YTEP"/>
    <property type="match status" value="1"/>
</dbReference>
<feature type="transmembrane region" description="Helical" evidence="6">
    <location>
        <begin position="243"/>
        <end position="261"/>
    </location>
</feature>
<dbReference type="EMBL" id="JBHTJZ010000008">
    <property type="protein sequence ID" value="MFD0959284.1"/>
    <property type="molecule type" value="Genomic_DNA"/>
</dbReference>
<comment type="subcellular location">
    <subcellularLocation>
        <location evidence="6">Cell membrane</location>
        <topology evidence="6">Multi-pass membrane protein</topology>
    </subcellularLocation>
    <subcellularLocation>
        <location evidence="1">Membrane</location>
        <topology evidence="1">Multi-pass membrane protein</topology>
    </subcellularLocation>
</comment>
<evidence type="ECO:0000256" key="6">
    <source>
        <dbReference type="RuleBase" id="RU363032"/>
    </source>
</evidence>
<feature type="transmembrane region" description="Helical" evidence="6">
    <location>
        <begin position="62"/>
        <end position="84"/>
    </location>
</feature>
<keyword evidence="2 6" id="KW-0813">Transport</keyword>
<dbReference type="CDD" id="cd06261">
    <property type="entry name" value="TM_PBP2"/>
    <property type="match status" value="2"/>
</dbReference>
<dbReference type="InterPro" id="IPR035906">
    <property type="entry name" value="MetI-like_sf"/>
</dbReference>
<dbReference type="SUPFAM" id="SSF161098">
    <property type="entry name" value="MetI-like"/>
    <property type="match status" value="2"/>
</dbReference>
<keyword evidence="3 6" id="KW-0812">Transmembrane</keyword>
<gene>
    <name evidence="8" type="ORF">ACFQ2I_07765</name>
</gene>
<proteinExistence type="inferred from homology"/>
<accession>A0ABW3HPA4</accession>
<evidence type="ECO:0000256" key="3">
    <source>
        <dbReference type="ARBA" id="ARBA00022692"/>
    </source>
</evidence>
<feature type="domain" description="ABC transmembrane type-1" evidence="7">
    <location>
        <begin position="340"/>
        <end position="528"/>
    </location>
</feature>
<comment type="caution">
    <text evidence="8">The sequence shown here is derived from an EMBL/GenBank/DDBJ whole genome shotgun (WGS) entry which is preliminary data.</text>
</comment>
<dbReference type="PANTHER" id="PTHR43496">
    <property type="entry name" value="PROTEIN LPLB"/>
    <property type="match status" value="1"/>
</dbReference>
<sequence>MYKAKPEMRIMLAVLLLLFTVFLFLPLLLLFIRSLETGQGFSLANYVAVWSERDIGVSALNSLKISAATACLSTVLGFTLAYAIHCTRIFKSMKGILRTIIIIPMLLPTITYGFAIMYSLGNQGFITRIIGRQLFDIYGFNGMLIGYVIYTLPPAFLLIHNAFKYVDKKFIIVSHLMGDGTFRSFVNTILRPMAGALGGAFVLSFILSFTDFGIPASVGGTYHVLATQLYEVMLGAIPDMHQGAAISVMMLAPAVFGIWLLHRLEKLNFHYDNAVDTELPHHRVRDTGLAALSIVIVLGMLSIFAIMFIAPWLNRYPYDTTFTLKHVMSIVQSSDLMKVYSNSLWVALLTSLLGTAIAYWAALLNVRSSLKLRSSMDIVSMITNTVPGMVLGISYLLLFNGSSLKGTFAILVFCNIVHFFTTPYLMAKNALSKMNPSWETTGELLGDSWFKTVYRVIVPNSAATIFDMLGYFFMNAMVTISGVIFLVSAQTSVVASKIKELQHFAKFNEIFVLSMFIFFTNLLIKLLCDYGQRRMLTKNK</sequence>
<dbReference type="RefSeq" id="WP_377563363.1">
    <property type="nucleotide sequence ID" value="NZ_JBHTJZ010000008.1"/>
</dbReference>